<organism evidence="3 4">
    <name type="scientific">Massilia hydrophila</name>
    <dbReference type="NCBI Taxonomy" id="3044279"/>
    <lineage>
        <taxon>Bacteria</taxon>
        <taxon>Pseudomonadati</taxon>
        <taxon>Pseudomonadota</taxon>
        <taxon>Betaproteobacteria</taxon>
        <taxon>Burkholderiales</taxon>
        <taxon>Oxalobacteraceae</taxon>
        <taxon>Telluria group</taxon>
        <taxon>Massilia</taxon>
    </lineage>
</organism>
<keyword evidence="3" id="KW-0808">Transferase</keyword>
<dbReference type="Gene3D" id="3.40.50.150">
    <property type="entry name" value="Vaccinia Virus protein VP39"/>
    <property type="match status" value="1"/>
</dbReference>
<dbReference type="PANTHER" id="PTHR43591:SF24">
    <property type="entry name" value="2-METHOXY-6-POLYPRENYL-1,4-BENZOQUINOL METHYLASE, MITOCHONDRIAL"/>
    <property type="match status" value="1"/>
</dbReference>
<evidence type="ECO:0000256" key="1">
    <source>
        <dbReference type="SAM" id="MobiDB-lite"/>
    </source>
</evidence>
<evidence type="ECO:0000259" key="2">
    <source>
        <dbReference type="Pfam" id="PF08241"/>
    </source>
</evidence>
<dbReference type="GO" id="GO:0032259">
    <property type="term" value="P:methylation"/>
    <property type="evidence" value="ECO:0007669"/>
    <property type="project" value="UniProtKB-KW"/>
</dbReference>
<evidence type="ECO:0000313" key="4">
    <source>
        <dbReference type="Proteomes" id="UP001198602"/>
    </source>
</evidence>
<dbReference type="EMBL" id="JAHYBX010000012">
    <property type="protein sequence ID" value="MCA1858256.1"/>
    <property type="molecule type" value="Genomic_DNA"/>
</dbReference>
<feature type="region of interest" description="Disordered" evidence="1">
    <location>
        <begin position="1"/>
        <end position="22"/>
    </location>
</feature>
<evidence type="ECO:0000313" key="3">
    <source>
        <dbReference type="EMBL" id="MCA1858256.1"/>
    </source>
</evidence>
<sequence length="296" mass="31697">MTQASTSPPSPRQPSEGAGAPALTPDYAAIKQRQQATWASGDFAIIGVTLQIVGESLAEAADIRAGERVIDIAAGNGNASLAAARRFARVTSTDYVPALLDKGRQRASAEGLDIAFREADAEALPFYDGSFDVALSTFGVMFAPDHARCAGEMMRVVRGGGRIGIASWTPGGFIGQLFKTVGRYVPPPAGVSSPALWGTEDYLRQLFGAEAASIRAQPRMFNFRYLSPAHMLQVFRDFYGPVLKAFAALDPNGQQALEQDMLALIERHNTAGDSALVLPAEYLETVIIKRTPEVLH</sequence>
<name>A0ABS7YEW6_9BURK</name>
<dbReference type="PANTHER" id="PTHR43591">
    <property type="entry name" value="METHYLTRANSFERASE"/>
    <property type="match status" value="1"/>
</dbReference>
<dbReference type="GO" id="GO:0008168">
    <property type="term" value="F:methyltransferase activity"/>
    <property type="evidence" value="ECO:0007669"/>
    <property type="project" value="UniProtKB-KW"/>
</dbReference>
<gene>
    <name evidence="3" type="ORF">LE190_20315</name>
</gene>
<accession>A0ABS7YEW6</accession>
<keyword evidence="3" id="KW-0489">Methyltransferase</keyword>
<dbReference type="RefSeq" id="WP_225240413.1">
    <property type="nucleotide sequence ID" value="NZ_JAHYBX010000012.1"/>
</dbReference>
<dbReference type="SUPFAM" id="SSF53335">
    <property type="entry name" value="S-adenosyl-L-methionine-dependent methyltransferases"/>
    <property type="match status" value="1"/>
</dbReference>
<dbReference type="InterPro" id="IPR013216">
    <property type="entry name" value="Methyltransf_11"/>
</dbReference>
<protein>
    <submittedName>
        <fullName evidence="3">Class I SAM-dependent methyltransferase</fullName>
    </submittedName>
</protein>
<dbReference type="Pfam" id="PF08241">
    <property type="entry name" value="Methyltransf_11"/>
    <property type="match status" value="1"/>
</dbReference>
<dbReference type="Proteomes" id="UP001198602">
    <property type="component" value="Unassembled WGS sequence"/>
</dbReference>
<comment type="caution">
    <text evidence="3">The sequence shown here is derived from an EMBL/GenBank/DDBJ whole genome shotgun (WGS) entry which is preliminary data.</text>
</comment>
<feature type="domain" description="Methyltransferase type 11" evidence="2">
    <location>
        <begin position="71"/>
        <end position="163"/>
    </location>
</feature>
<keyword evidence="4" id="KW-1185">Reference proteome</keyword>
<dbReference type="InterPro" id="IPR029063">
    <property type="entry name" value="SAM-dependent_MTases_sf"/>
</dbReference>
<proteinExistence type="predicted"/>
<reference evidence="3 4" key="1">
    <citation type="submission" date="2021-07" db="EMBL/GenBank/DDBJ databases">
        <title>Characterization of Violacein-producing bacteria and related species.</title>
        <authorList>
            <person name="Wilson H.S."/>
            <person name="De Leon M.E."/>
        </authorList>
    </citation>
    <scope>NUCLEOTIDE SEQUENCE [LARGE SCALE GENOMIC DNA]</scope>
    <source>
        <strain evidence="3 4">HSC-2F05</strain>
    </source>
</reference>
<dbReference type="CDD" id="cd02440">
    <property type="entry name" value="AdoMet_MTases"/>
    <property type="match status" value="1"/>
</dbReference>